<reference evidence="1 2" key="1">
    <citation type="submission" date="2018-10" db="EMBL/GenBank/DDBJ databases">
        <title>Sequencing the genomes of 1000 actinobacteria strains.</title>
        <authorList>
            <person name="Klenk H.-P."/>
        </authorList>
    </citation>
    <scope>NUCLEOTIDE SEQUENCE [LARGE SCALE GENOMIC DNA]</scope>
    <source>
        <strain evidence="1 2">DSM 45175</strain>
    </source>
</reference>
<dbReference type="RefSeq" id="WP_121157444.1">
    <property type="nucleotide sequence ID" value="NZ_RBKT01000001.1"/>
</dbReference>
<dbReference type="Proteomes" id="UP000277671">
    <property type="component" value="Unassembled WGS sequence"/>
</dbReference>
<organism evidence="1 2">
    <name type="scientific">Micromonospora pisi</name>
    <dbReference type="NCBI Taxonomy" id="589240"/>
    <lineage>
        <taxon>Bacteria</taxon>
        <taxon>Bacillati</taxon>
        <taxon>Actinomycetota</taxon>
        <taxon>Actinomycetes</taxon>
        <taxon>Micromonosporales</taxon>
        <taxon>Micromonosporaceae</taxon>
        <taxon>Micromonospora</taxon>
    </lineage>
</organism>
<evidence type="ECO:0000313" key="2">
    <source>
        <dbReference type="Proteomes" id="UP000277671"/>
    </source>
</evidence>
<comment type="caution">
    <text evidence="1">The sequence shown here is derived from an EMBL/GenBank/DDBJ whole genome shotgun (WGS) entry which is preliminary data.</text>
</comment>
<name>A0A495JIY2_9ACTN</name>
<proteinExistence type="predicted"/>
<accession>A0A495JIY2</accession>
<protein>
    <recommendedName>
        <fullName evidence="3">Homeodomain-like domain-containing protein</fullName>
    </recommendedName>
</protein>
<dbReference type="AlphaFoldDB" id="A0A495JIY2"/>
<evidence type="ECO:0000313" key="1">
    <source>
        <dbReference type="EMBL" id="RKR88893.1"/>
    </source>
</evidence>
<dbReference type="EMBL" id="RBKT01000001">
    <property type="protein sequence ID" value="RKR88893.1"/>
    <property type="molecule type" value="Genomic_DNA"/>
</dbReference>
<evidence type="ECO:0008006" key="3">
    <source>
        <dbReference type="Google" id="ProtNLM"/>
    </source>
</evidence>
<gene>
    <name evidence="1" type="ORF">BDK92_3224</name>
</gene>
<keyword evidence="2" id="KW-1185">Reference proteome</keyword>
<sequence>MPDEPLQELLRLSAGPEPLESLRAAAELRRGVERMEAVLVRRARVAGASWAQIAEALGVSKQAAHRKYGGGGFFRQEP</sequence>
<dbReference type="OrthoDB" id="3579809at2"/>